<evidence type="ECO:0000313" key="1">
    <source>
        <dbReference type="EMBL" id="MCY6957843.1"/>
    </source>
</evidence>
<dbReference type="Proteomes" id="UP001144612">
    <property type="component" value="Unassembled WGS sequence"/>
</dbReference>
<comment type="caution">
    <text evidence="1">The sequence shown here is derived from an EMBL/GenBank/DDBJ whole genome shotgun (WGS) entry which is preliminary data.</text>
</comment>
<name>A0ABT4D847_9CLOT</name>
<proteinExistence type="predicted"/>
<reference evidence="1" key="1">
    <citation type="submission" date="2022-12" db="EMBL/GenBank/DDBJ databases">
        <title>Clostridium sp. nov., isolated from industrial wastewater.</title>
        <authorList>
            <person name="Jiayan W."/>
        </authorList>
    </citation>
    <scope>NUCLEOTIDE SEQUENCE</scope>
    <source>
        <strain evidence="1">ZC22-4</strain>
    </source>
</reference>
<dbReference type="EMBL" id="JAPQFJ010000003">
    <property type="protein sequence ID" value="MCY6957843.1"/>
    <property type="molecule type" value="Genomic_DNA"/>
</dbReference>
<accession>A0ABT4D847</accession>
<sequence>MKFNKEIIKKAHEMTKEIKNQYADVDYKTQFGLCLSYLLKNEEDMKMVELKGTEKQIKWAEKIRETMIKHIDFYKSNFNSAGALKKNYFFDFKEEIMSFMGKEKINTTEATESLNNIIDTAWDNLTKETSSKFFIEHREETTVELIKKFL</sequence>
<gene>
    <name evidence="1" type="ORF">OW729_04400</name>
</gene>
<dbReference type="RefSeq" id="WP_268060245.1">
    <property type="nucleotide sequence ID" value="NZ_JAPQFJ010000003.1"/>
</dbReference>
<protein>
    <submittedName>
        <fullName evidence="1">Uncharacterized protein</fullName>
    </submittedName>
</protein>
<keyword evidence="2" id="KW-1185">Reference proteome</keyword>
<organism evidence="1 2">
    <name type="scientific">Clostridium brassicae</name>
    <dbReference type="NCBI Taxonomy" id="2999072"/>
    <lineage>
        <taxon>Bacteria</taxon>
        <taxon>Bacillati</taxon>
        <taxon>Bacillota</taxon>
        <taxon>Clostridia</taxon>
        <taxon>Eubacteriales</taxon>
        <taxon>Clostridiaceae</taxon>
        <taxon>Clostridium</taxon>
    </lineage>
</organism>
<evidence type="ECO:0000313" key="2">
    <source>
        <dbReference type="Proteomes" id="UP001144612"/>
    </source>
</evidence>